<reference evidence="2" key="1">
    <citation type="submission" date="2022-03" db="EMBL/GenBank/DDBJ databases">
        <authorList>
            <person name="Lindestad O."/>
        </authorList>
    </citation>
    <scope>NUCLEOTIDE SEQUENCE</scope>
</reference>
<sequence length="113" mass="12353">MWPNIMMPGRYLSIDRDTELDSPNGVPVAADEADERPQEGARHRVAQRVLVAQRAPQARYLVGTLHCHPLVVAVRARRTQPGHYHSIPITIVTSAPGPANLPLYHLAGASYSG</sequence>
<evidence type="ECO:0000313" key="3">
    <source>
        <dbReference type="Proteomes" id="UP000838756"/>
    </source>
</evidence>
<gene>
    <name evidence="2" type="primary">jg2971</name>
    <name evidence="2" type="ORF">PAEG_LOCUS12595</name>
</gene>
<evidence type="ECO:0000256" key="1">
    <source>
        <dbReference type="SAM" id="MobiDB-lite"/>
    </source>
</evidence>
<name>A0A8S4RGJ1_9NEOP</name>
<dbReference type="AlphaFoldDB" id="A0A8S4RGJ1"/>
<dbReference type="EMBL" id="CAKXAJ010025088">
    <property type="protein sequence ID" value="CAH2234870.1"/>
    <property type="molecule type" value="Genomic_DNA"/>
</dbReference>
<evidence type="ECO:0000313" key="2">
    <source>
        <dbReference type="EMBL" id="CAH2234870.1"/>
    </source>
</evidence>
<comment type="caution">
    <text evidence="2">The sequence shown here is derived from an EMBL/GenBank/DDBJ whole genome shotgun (WGS) entry which is preliminary data.</text>
</comment>
<organism evidence="2 3">
    <name type="scientific">Pararge aegeria aegeria</name>
    <dbReference type="NCBI Taxonomy" id="348720"/>
    <lineage>
        <taxon>Eukaryota</taxon>
        <taxon>Metazoa</taxon>
        <taxon>Ecdysozoa</taxon>
        <taxon>Arthropoda</taxon>
        <taxon>Hexapoda</taxon>
        <taxon>Insecta</taxon>
        <taxon>Pterygota</taxon>
        <taxon>Neoptera</taxon>
        <taxon>Endopterygota</taxon>
        <taxon>Lepidoptera</taxon>
        <taxon>Glossata</taxon>
        <taxon>Ditrysia</taxon>
        <taxon>Papilionoidea</taxon>
        <taxon>Nymphalidae</taxon>
        <taxon>Satyrinae</taxon>
        <taxon>Satyrini</taxon>
        <taxon>Parargina</taxon>
        <taxon>Pararge</taxon>
    </lineage>
</organism>
<protein>
    <submittedName>
        <fullName evidence="2">Jg2971 protein</fullName>
    </submittedName>
</protein>
<proteinExistence type="predicted"/>
<accession>A0A8S4RGJ1</accession>
<feature type="region of interest" description="Disordered" evidence="1">
    <location>
        <begin position="16"/>
        <end position="42"/>
    </location>
</feature>
<keyword evidence="3" id="KW-1185">Reference proteome</keyword>
<dbReference type="Proteomes" id="UP000838756">
    <property type="component" value="Unassembled WGS sequence"/>
</dbReference>